<evidence type="ECO:0000313" key="2">
    <source>
        <dbReference type="Proteomes" id="UP000604825"/>
    </source>
</evidence>
<proteinExistence type="predicted"/>
<dbReference type="PANTHER" id="PTHR31344">
    <property type="entry name" value="NUCLEAR PORE COMPLEX PROTEIN NUP205"/>
    <property type="match status" value="1"/>
</dbReference>
<dbReference type="OrthoDB" id="20172at2759"/>
<organism evidence="1 2">
    <name type="scientific">Miscanthus lutarioriparius</name>
    <dbReference type="NCBI Taxonomy" id="422564"/>
    <lineage>
        <taxon>Eukaryota</taxon>
        <taxon>Viridiplantae</taxon>
        <taxon>Streptophyta</taxon>
        <taxon>Embryophyta</taxon>
        <taxon>Tracheophyta</taxon>
        <taxon>Spermatophyta</taxon>
        <taxon>Magnoliopsida</taxon>
        <taxon>Liliopsida</taxon>
        <taxon>Poales</taxon>
        <taxon>Poaceae</taxon>
        <taxon>PACMAD clade</taxon>
        <taxon>Panicoideae</taxon>
        <taxon>Andropogonodae</taxon>
        <taxon>Andropogoneae</taxon>
        <taxon>Saccharinae</taxon>
        <taxon>Miscanthus</taxon>
    </lineage>
</organism>
<dbReference type="AlphaFoldDB" id="A0A811PUE7"/>
<comment type="caution">
    <text evidence="1">The sequence shown here is derived from an EMBL/GenBank/DDBJ whole genome shotgun (WGS) entry which is preliminary data.</text>
</comment>
<dbReference type="PANTHER" id="PTHR31344:SF11">
    <property type="entry name" value="NUCLEOLAR PROTEIN GAR2-LIKE PROTEIN"/>
    <property type="match status" value="1"/>
</dbReference>
<name>A0A811PUE7_9POAL</name>
<evidence type="ECO:0000313" key="1">
    <source>
        <dbReference type="EMBL" id="CAD6249498.1"/>
    </source>
</evidence>
<accession>A0A811PUE7</accession>
<dbReference type="GO" id="GO:0005643">
    <property type="term" value="C:nuclear pore"/>
    <property type="evidence" value="ECO:0007669"/>
    <property type="project" value="InterPro"/>
</dbReference>
<keyword evidence="2" id="KW-1185">Reference proteome</keyword>
<dbReference type="InterPro" id="IPR021827">
    <property type="entry name" value="Nup186/Nup192/Nup205"/>
</dbReference>
<dbReference type="Proteomes" id="UP000604825">
    <property type="component" value="Unassembled WGS sequence"/>
</dbReference>
<dbReference type="EMBL" id="CAJGYO010000008">
    <property type="protein sequence ID" value="CAD6249498.1"/>
    <property type="molecule type" value="Genomic_DNA"/>
</dbReference>
<reference evidence="1" key="1">
    <citation type="submission" date="2020-10" db="EMBL/GenBank/DDBJ databases">
        <authorList>
            <person name="Han B."/>
            <person name="Lu T."/>
            <person name="Zhao Q."/>
            <person name="Huang X."/>
            <person name="Zhao Y."/>
        </authorList>
    </citation>
    <scope>NUCLEOTIDE SEQUENCE</scope>
</reference>
<protein>
    <submittedName>
        <fullName evidence="1">Uncharacterized protein</fullName>
    </submittedName>
</protein>
<sequence>MALIEIGDCECTDQCQNSVNLDNLFSYFCMVLNLPLYHGKPLSRVMLGTMMRKKMMGAKNDEDIENGIKDDKAVECQVTNDKPIQSKVTNDNAIEDREIEDRKASFAKKSVSRLLLVSKSRGNDVSRSCPVRAGGHECGCLPVLAKLVMEHCVAYLDIAMFNAILRELENEIPTDTISDPIVDSRVLPILAGDLSFGSGTQLKNSVCA</sequence>
<gene>
    <name evidence="1" type="ORF">NCGR_LOCUS33319</name>
</gene>